<evidence type="ECO:0000313" key="5">
    <source>
        <dbReference type="EMBL" id="KAH3675544.1"/>
    </source>
</evidence>
<dbReference type="InterPro" id="IPR028267">
    <property type="entry name" value="Pianissimo_N"/>
</dbReference>
<dbReference type="EMBL" id="JAEUBF010000753">
    <property type="protein sequence ID" value="KAH3675544.1"/>
    <property type="molecule type" value="Genomic_DNA"/>
</dbReference>
<gene>
    <name evidence="5" type="ORF">WICMUC_002633</name>
</gene>
<dbReference type="PANTHER" id="PTHR13298">
    <property type="entry name" value="CYTOSOLIC REGULATOR PIANISSIMO"/>
    <property type="match status" value="1"/>
</dbReference>
<dbReference type="OrthoDB" id="271111at2759"/>
<dbReference type="Pfam" id="PF14668">
    <property type="entry name" value="RICTOR_V"/>
    <property type="match status" value="1"/>
</dbReference>
<dbReference type="SMART" id="SM01310">
    <property type="entry name" value="RICTOR_V"/>
    <property type="match status" value="1"/>
</dbReference>
<dbReference type="InterPro" id="IPR029451">
    <property type="entry name" value="RICTOR_M"/>
</dbReference>
<feature type="domain" description="Rapamycin-insensitive companion of mTOR" evidence="4">
    <location>
        <begin position="913"/>
        <end position="985"/>
    </location>
</feature>
<dbReference type="PANTHER" id="PTHR13298:SF11">
    <property type="entry name" value="RAPAMYCIN-INSENSITIVE COMPANION OF MTOR"/>
    <property type="match status" value="1"/>
</dbReference>
<dbReference type="Proteomes" id="UP000769528">
    <property type="component" value="Unassembled WGS sequence"/>
</dbReference>
<dbReference type="InterPro" id="IPR028268">
    <property type="entry name" value="Pianissimo_fam"/>
</dbReference>
<keyword evidence="6" id="KW-1185">Reference proteome</keyword>
<dbReference type="SMART" id="SM01303">
    <property type="entry name" value="RasGEF_N_2"/>
    <property type="match status" value="1"/>
</dbReference>
<dbReference type="Pfam" id="PF14666">
    <property type="entry name" value="RICTOR_M"/>
    <property type="match status" value="1"/>
</dbReference>
<dbReference type="GO" id="GO:0031932">
    <property type="term" value="C:TORC2 complex"/>
    <property type="evidence" value="ECO:0007669"/>
    <property type="project" value="InterPro"/>
</dbReference>
<comment type="caution">
    <text evidence="5">The sequence shown here is derived from an EMBL/GenBank/DDBJ whole genome shotgun (WGS) entry which is preliminary data.</text>
</comment>
<evidence type="ECO:0000256" key="1">
    <source>
        <dbReference type="ARBA" id="ARBA00008878"/>
    </source>
</evidence>
<reference evidence="5" key="1">
    <citation type="journal article" date="2021" name="Open Biol.">
        <title>Shared evolutionary footprints suggest mitochondrial oxidative damage underlies multiple complex I losses in fungi.</title>
        <authorList>
            <person name="Schikora-Tamarit M.A."/>
            <person name="Marcet-Houben M."/>
            <person name="Nosek J."/>
            <person name="Gabaldon T."/>
        </authorList>
    </citation>
    <scope>NUCLEOTIDE SEQUENCE</scope>
    <source>
        <strain evidence="5">CBS6341</strain>
    </source>
</reference>
<comment type="similarity">
    <text evidence="1">Belongs to the RICTOR family.</text>
</comment>
<feature type="domain" description="Rapamycin-insensitive companion of mTOR middle" evidence="2">
    <location>
        <begin position="505"/>
        <end position="730"/>
    </location>
</feature>
<sequence>MNQADVSSLNSFVTNEGSLSGSFDSDQDSFDDTGLGSPTFLVTDLLTSLGETNQDADYLVTKGNDLVVLLQGYPYIKEDLVFSAFGHRLQTLLTHQKKEVVATGYRICRYVIYNLDSIKSLMSLRLDVLIIISLSKSSSSDVEREQALKLIRRIIDMPNGVFEITKGICYAILAIAEQADDKLRRVCIETCCEISLLRPGLLSPEILIQFIVDANIKNYDIALICSSVILSSLNSPEGRKHFNSKDICKLISPFTDFHQVDLFKFENPSAEQKRFLHVSLDKLNVNCALISTILKDLNGLYAFSLDNFTPLKSLLNCLKYPVNTMVSKLLDLLLDILLIKPYEIRHSSNKAVLVPIKLENEFILKKQYLSLLLTSLLKCDVLDNLVYVLKFSNDETNSTKSAFLLTEIFNLCSNIVPDEYREYFGGDLGVSDNLNNKYYQINGKYIDFNDSIKAINFIEKLTRKSNKGRLTLGLQDYIKSENNSNDFNKLIKDNELKKSKINYLIDEVELKQMIIDTKVLSTKNFTKWNCEVLTDLFKGPFMNGKRLDEVNKTTKFLKRLLSFYRPFKHKFSGTKRTKNSMRFIKLGCDIFETLLSSNEGLKLLEENKILPQIAECLAQLDPYSGFYAKDQIFNQQRLSTTLTSGYFNFLGVLSNDKNGLKLLEKWKIFTIFHHITDNPYKREDIIILFMDEMKFAKPGNLRVFLSKFLHSKNIIIKIHAIKLLQKLLFDKSNHEDFILELLIEELYESNYDEEIRSMVINILKKYCDESCQNLNKIVKLSPSIEILTKRFKIPKYINLNEITNEMLMKFLSTSEGFEFLNKSGFVDDQFLLWLNGGKYLTYVYEIEERLSLSNESIQRKELPVNLFGELVKTDEGLNIVTKSGVLMEFINTIRHYSTLLNQNRDEELLNFNSLKLKASIWSIGFISSVERGIAELDINGCIEDIITISKKTPSMDIKGTCFYVFGLISMTLEGLEILDEMGWCIKLNIYEKPIGVALPKDILKFIDFQTDSNDNDDIIVVKDEINIIDEIDEEDLILIRLLKIVGKLCTPLYFEVYSEALLSLSKKNPEYFEDPNVFYLVLKYFECYRYRFTMRKFIIELFMNNGKLLEVLVRRDKKRIKEMH</sequence>
<dbReference type="SMART" id="SM01307">
    <property type="entry name" value="RICTOR_M"/>
    <property type="match status" value="1"/>
</dbReference>
<evidence type="ECO:0000313" key="6">
    <source>
        <dbReference type="Proteomes" id="UP000769528"/>
    </source>
</evidence>
<organism evidence="5 6">
    <name type="scientific">Wickerhamomyces mucosus</name>
    <dbReference type="NCBI Taxonomy" id="1378264"/>
    <lineage>
        <taxon>Eukaryota</taxon>
        <taxon>Fungi</taxon>
        <taxon>Dikarya</taxon>
        <taxon>Ascomycota</taxon>
        <taxon>Saccharomycotina</taxon>
        <taxon>Saccharomycetes</taxon>
        <taxon>Phaffomycetales</taxon>
        <taxon>Wickerhamomycetaceae</taxon>
        <taxon>Wickerhamomyces</taxon>
    </lineage>
</organism>
<reference evidence="5" key="2">
    <citation type="submission" date="2021-01" db="EMBL/GenBank/DDBJ databases">
        <authorList>
            <person name="Schikora-Tamarit M.A."/>
        </authorList>
    </citation>
    <scope>NUCLEOTIDE SEQUENCE</scope>
    <source>
        <strain evidence="5">CBS6341</strain>
    </source>
</reference>
<name>A0A9P8TE73_9ASCO</name>
<evidence type="ECO:0000259" key="2">
    <source>
        <dbReference type="SMART" id="SM01307"/>
    </source>
</evidence>
<dbReference type="Pfam" id="PF14663">
    <property type="entry name" value="RasGEF_N_2"/>
    <property type="match status" value="1"/>
</dbReference>
<evidence type="ECO:0000259" key="3">
    <source>
        <dbReference type="SMART" id="SM01308"/>
    </source>
</evidence>
<accession>A0A9P8TE73</accession>
<proteinExistence type="inferred from homology"/>
<dbReference type="SMART" id="SM01308">
    <property type="entry name" value="RICTOR_N"/>
    <property type="match status" value="1"/>
</dbReference>
<protein>
    <submittedName>
        <fullName evidence="5">Uncharacterized protein</fullName>
    </submittedName>
</protein>
<evidence type="ECO:0000259" key="4">
    <source>
        <dbReference type="SMART" id="SM01310"/>
    </source>
</evidence>
<dbReference type="Pfam" id="PF14664">
    <property type="entry name" value="RICTOR_N"/>
    <property type="match status" value="1"/>
</dbReference>
<dbReference type="InterPro" id="IPR029452">
    <property type="entry name" value="RICTOR_V"/>
</dbReference>
<dbReference type="SUPFAM" id="SSF48371">
    <property type="entry name" value="ARM repeat"/>
    <property type="match status" value="1"/>
</dbReference>
<dbReference type="InterPro" id="IPR029453">
    <property type="entry name" value="Rictor_IV"/>
</dbReference>
<dbReference type="GO" id="GO:0038203">
    <property type="term" value="P:TORC2 signaling"/>
    <property type="evidence" value="ECO:0007669"/>
    <property type="project" value="TreeGrafter"/>
</dbReference>
<dbReference type="InterPro" id="IPR016024">
    <property type="entry name" value="ARM-type_fold"/>
</dbReference>
<feature type="domain" description="Rapamycin-insensitive companion of mTOR N-terminal" evidence="3">
    <location>
        <begin position="60"/>
        <end position="417"/>
    </location>
</feature>
<dbReference type="AlphaFoldDB" id="A0A9P8TE73"/>